<feature type="compositionally biased region" description="Polar residues" evidence="13">
    <location>
        <begin position="1198"/>
        <end position="1212"/>
    </location>
</feature>
<dbReference type="GO" id="GO:0006511">
    <property type="term" value="P:ubiquitin-dependent protein catabolic process"/>
    <property type="evidence" value="ECO:0007669"/>
    <property type="project" value="InterPro"/>
</dbReference>
<evidence type="ECO:0000256" key="6">
    <source>
        <dbReference type="ARBA" id="ARBA00022840"/>
    </source>
</evidence>
<keyword evidence="10" id="KW-0496">Mitochondrion</keyword>
<dbReference type="EMBL" id="SSOP01000020">
    <property type="protein sequence ID" value="KAB5594430.1"/>
    <property type="molecule type" value="Genomic_DNA"/>
</dbReference>
<dbReference type="InterPro" id="IPR004412">
    <property type="entry name" value="GatA"/>
</dbReference>
<dbReference type="Pfam" id="PF10557">
    <property type="entry name" value="Cullin_Nedd8"/>
    <property type="match status" value="1"/>
</dbReference>
<comment type="catalytic activity">
    <reaction evidence="9 10">
        <text>L-glutamyl-tRNA(Gln) + L-glutamine + ATP + H2O = L-glutaminyl-tRNA(Gln) + L-glutamate + ADP + phosphate + H(+)</text>
        <dbReference type="Rhea" id="RHEA:17521"/>
        <dbReference type="Rhea" id="RHEA-COMP:9681"/>
        <dbReference type="Rhea" id="RHEA-COMP:9684"/>
        <dbReference type="ChEBI" id="CHEBI:15377"/>
        <dbReference type="ChEBI" id="CHEBI:15378"/>
        <dbReference type="ChEBI" id="CHEBI:29985"/>
        <dbReference type="ChEBI" id="CHEBI:30616"/>
        <dbReference type="ChEBI" id="CHEBI:43474"/>
        <dbReference type="ChEBI" id="CHEBI:58359"/>
        <dbReference type="ChEBI" id="CHEBI:78520"/>
        <dbReference type="ChEBI" id="CHEBI:78521"/>
        <dbReference type="ChEBI" id="CHEBI:456216"/>
        <dbReference type="EC" id="6.3.5.7"/>
    </reaction>
</comment>
<feature type="region of interest" description="Disordered" evidence="13">
    <location>
        <begin position="15"/>
        <end position="48"/>
    </location>
</feature>
<comment type="similarity">
    <text evidence="2 10">Belongs to the amidase family. GatA subfamily.</text>
</comment>
<proteinExistence type="inferred from homology"/>
<dbReference type="PANTHER" id="PTHR11895">
    <property type="entry name" value="TRANSAMIDASE"/>
    <property type="match status" value="1"/>
</dbReference>
<dbReference type="InterPro" id="IPR001373">
    <property type="entry name" value="Cullin_N"/>
</dbReference>
<dbReference type="InterPro" id="IPR036928">
    <property type="entry name" value="AS_sf"/>
</dbReference>
<evidence type="ECO:0000259" key="14">
    <source>
        <dbReference type="PROSITE" id="PS50069"/>
    </source>
</evidence>
<keyword evidence="5 10" id="KW-0547">Nucleotide-binding</keyword>
<dbReference type="InterPro" id="IPR019559">
    <property type="entry name" value="Cullin_neddylation_domain"/>
</dbReference>
<keyword evidence="3" id="KW-1017">Isopeptide bond</keyword>
<feature type="region of interest" description="Disordered" evidence="13">
    <location>
        <begin position="1448"/>
        <end position="1467"/>
    </location>
</feature>
<keyword evidence="6 10" id="KW-0067">ATP-binding</keyword>
<dbReference type="SUPFAM" id="SSF74788">
    <property type="entry name" value="Cullin repeat-like"/>
    <property type="match status" value="1"/>
</dbReference>
<dbReference type="PROSITE" id="PS50069">
    <property type="entry name" value="CULLIN_2"/>
    <property type="match status" value="1"/>
</dbReference>
<dbReference type="GO" id="GO:0070681">
    <property type="term" value="P:glutaminyl-tRNAGln biosynthesis via transamidation"/>
    <property type="evidence" value="ECO:0007669"/>
    <property type="project" value="UniProtKB-UniRule"/>
</dbReference>
<evidence type="ECO:0000256" key="3">
    <source>
        <dbReference type="ARBA" id="ARBA00022499"/>
    </source>
</evidence>
<sequence>MSLILPKYGNALTLLTPQRKDGDPPPRKTARLDTAASESVRASSSATALPGGPVKLSLINGPVTLPTDMSGTESMSITEAYHTCRMLVRSMDMGEDIYRNLTQHLEQYQTSTLRTLKQSKVKQVEWLDLLATQWQSFENRLKTLQCMLSDIDQVYVPSRSNLNTVYNLGVQTFEAIIHDPGVTEKVKEGIVEWLNQERLNPDQPEERRNEQRKSVITLRKCLVSLHMYGELLEEPYLEATTNYWTDEGAVRRNVDNFSAANYIAMAIDCIKTEEDRAREVLLPGGWEPVGRATESALLADAAPTLASKALQTLLVTKNKSALSAMCRLYRRAEVLVDLRVAFKNILQDNVREIVMAGAALSNNKKARTSKARSRGKAEEIHPDEKIVPQLVELRAFAKDVVRGCFGETTRGQFSSALDDAFSLGVRIRDYVPSAMMAQALDREMRRGQRGETEQAWKDKLFAILDLSRYTRDKDVFREIYTRALAKRLLTKATTDDDMEKTLIMKLQTDYDPEFSAGDVMFRDLQQSATELEDYQRRIANSADDLDRSLTVMVLTHAKWPSFKENNMLESEESAKNHGRGSKAPSASRVDLPPKMAAALHRFEANYKTKHDRHRIAWFHSLGTVVLTSRFPGGDKEISLSMYQALVLLLFNEQDQFSAAEIQTRTQLSQEDLEVTLQSLALGKKRVLQRADGKTSKDIMPNDEFRWNSTFTDTKRNIRIQSIQQQTTMEETQEVEKDIMEGRHHVIDAAIVRIMKAKKTLSYEQIKTETIIALEKHFQPTVADIKKRIDELQEKDYITRDEKEKNVFHYVARRVIPQTLKFQGPTDGGQWDLLSTADSDNPATSPGVRSTTITTYTTPTTHYYKLALTVAARPDDDDSRSIVRTALRTNNQEFLDYLRSALDTRSAAATRVAEINEDGVECRAFLPGSPALWGWTTNLAAEAAVLQAGIEVAIQSSIFDSPAASCSKDDGDIFVGVSSSHPMGGATLRDIYAKAWELYREPLIWTPRGPGAGVGASTWTLTPVSLVLPAPQGRSRRASDASDVRSSVVELSPCLLAQRSRVRRSSLHDVFVGADTKQKGVDSSLLETGMATPSSSFGATALPPLDLEPLMSRNRRSASCTRSHVSSTTAMTVSECSTPREIRGFGPEISFNGSICSRPSTPSEICSEVGRGKASKRRDSSHHHLVGRVRIPSAFSRASEVSGTSSLDNSKQFKPSRPEITPLQRVQASLSRRVHTAQELARSSSGSRTGAVYGTGARPEQSLRYTRSMLVTPLPPPQFPKRVTPQVPLMGPVPAGKRAWSKLGTTSSRFASTRNHEREGQQEKREPSLGSSRRTRRITSMPTTPVQSSYPSLPTPSTTRSRIPRPPSRTALVASAEGPSVRSSSNSKPKPWQPLTPISTLREQTSLSRLRTGESAQECPPVTRGKLHSRPPSRAHTIDKSDSGIIQRSKRLVSSSSMQTATDREMRSRSLTRVGLLNPYRRARYSRPYSSASEDHWNAFNHRPGRLDLGPESQPNTGALSSKSIAIKDNICTSDMPTTCSSKILQDFCPPYDATCVGLLRQAGATIAGKTNCDEFGMGSLNIHSAFGIVINPLSRPGQPPRSAGGSSGGSAAAVAAKMCFAALGTDTGGSIRLPAAYCGIVGFKPSYGLISRWGVVSYADSLDCVGVLACKVEDVKTVFDVLACYDVRDPTSAPEDLRLAAKSMSAARLGTLADDTSLAGIRIGVPQEYFPAELDRESLGPFCSLLAALRSIGAEIVSVSLPNTAYALSAYYVLASAEASSNLARYDGIRYGSRVDVPQGTDLGLASNAYAPTRTAGFGSEVKRRMLLGTYALSADAFENYFLQAQRVRALVQSDFDAVFAGRAVKFVGTQLEAGSLGKDGVDVLLHPSAIGTAPPLPQPGSSREGPDIDAYVQDVLTVPASLAGLPAMSVPCGRGADGWPVGASIVGQWGYDDVVCRVAQAVEACVE</sequence>
<evidence type="ECO:0000256" key="4">
    <source>
        <dbReference type="ARBA" id="ARBA00022598"/>
    </source>
</evidence>
<feature type="region of interest" description="Disordered" evidence="13">
    <location>
        <begin position="1236"/>
        <end position="1443"/>
    </location>
</feature>
<dbReference type="SUPFAM" id="SSF75304">
    <property type="entry name" value="Amidase signature (AS) enzymes"/>
    <property type="match status" value="1"/>
</dbReference>
<dbReference type="HAMAP" id="MF_00120">
    <property type="entry name" value="GatA"/>
    <property type="match status" value="1"/>
</dbReference>
<dbReference type="Gene3D" id="3.30.230.130">
    <property type="entry name" value="Cullin, Chain C, Domain 2"/>
    <property type="match status" value="1"/>
</dbReference>
<dbReference type="InterPro" id="IPR036390">
    <property type="entry name" value="WH_DNA-bd_sf"/>
</dbReference>
<keyword evidence="8 10" id="KW-0648">Protein biosynthesis</keyword>
<dbReference type="SMART" id="SM00884">
    <property type="entry name" value="Cullin_Nedd8"/>
    <property type="match status" value="1"/>
</dbReference>
<comment type="function">
    <text evidence="10">Allows the formation of correctly charged Gln-tRNA(Gln) through the transamidation of misacylated Glu-tRNA(Gln) in the mitochondria. The reaction takes place in the presence of glutamine and ATP through an activated gamma-phospho-Glu-tRNA(Gln).</text>
</comment>
<gene>
    <name evidence="15" type="ORF">CTheo_2061</name>
</gene>
<dbReference type="OrthoDB" id="27073at2759"/>
<dbReference type="Pfam" id="PF26557">
    <property type="entry name" value="Cullin_AB"/>
    <property type="match status" value="1"/>
</dbReference>
<accession>A0A5N5QRQ5</accession>
<protein>
    <recommendedName>
        <fullName evidence="10">Glutamyl-tRNA(Gln) amidotransferase subunit A, mitochondrial</fullName>
        <shortName evidence="10">Glu-AdT subunit A</shortName>
        <ecNumber evidence="10">6.3.5.7</ecNumber>
    </recommendedName>
</protein>
<dbReference type="Gene3D" id="3.90.1300.10">
    <property type="entry name" value="Amidase signature (AS) domain"/>
    <property type="match status" value="1"/>
</dbReference>
<dbReference type="GO" id="GO:0005524">
    <property type="term" value="F:ATP binding"/>
    <property type="evidence" value="ECO:0007669"/>
    <property type="project" value="UniProtKB-KW"/>
</dbReference>
<evidence type="ECO:0000256" key="1">
    <source>
        <dbReference type="ARBA" id="ARBA00006019"/>
    </source>
</evidence>
<dbReference type="InterPro" id="IPR023631">
    <property type="entry name" value="Amidase_dom"/>
</dbReference>
<evidence type="ECO:0000256" key="8">
    <source>
        <dbReference type="ARBA" id="ARBA00022917"/>
    </source>
</evidence>
<evidence type="ECO:0000313" key="16">
    <source>
        <dbReference type="Proteomes" id="UP000383932"/>
    </source>
</evidence>
<feature type="compositionally biased region" description="Polar residues" evidence="13">
    <location>
        <begin position="1451"/>
        <end position="1460"/>
    </location>
</feature>
<dbReference type="GO" id="GO:0032543">
    <property type="term" value="P:mitochondrial translation"/>
    <property type="evidence" value="ECO:0007669"/>
    <property type="project" value="UniProtKB-UniRule"/>
</dbReference>
<feature type="compositionally biased region" description="Low complexity" evidence="13">
    <location>
        <begin position="1347"/>
        <end position="1360"/>
    </location>
</feature>
<feature type="active site" description="Charge relay system" evidence="10">
    <location>
        <position position="1606"/>
    </location>
</feature>
<feature type="compositionally biased region" description="Polar residues" evidence="13">
    <location>
        <begin position="1302"/>
        <end position="1312"/>
    </location>
</feature>
<dbReference type="Gene3D" id="1.20.1310.10">
    <property type="entry name" value="Cullin Repeats"/>
    <property type="match status" value="4"/>
</dbReference>
<feature type="region of interest" description="Disordered" evidence="13">
    <location>
        <begin position="565"/>
        <end position="590"/>
    </location>
</feature>
<dbReference type="Pfam" id="PF00888">
    <property type="entry name" value="Cullin"/>
    <property type="match status" value="1"/>
</dbReference>
<dbReference type="SUPFAM" id="SSF75632">
    <property type="entry name" value="Cullin homology domain"/>
    <property type="match status" value="1"/>
</dbReference>
<evidence type="ECO:0000256" key="11">
    <source>
        <dbReference type="PROSITE-ProRule" id="PRU00330"/>
    </source>
</evidence>
<feature type="active site" description="Acyl-ester intermediate" evidence="10">
    <location>
        <position position="1630"/>
    </location>
</feature>
<keyword evidence="16" id="KW-1185">Reference proteome</keyword>
<evidence type="ECO:0000256" key="9">
    <source>
        <dbReference type="ARBA" id="ARBA00047407"/>
    </source>
</evidence>
<dbReference type="Pfam" id="PF01425">
    <property type="entry name" value="Amidase"/>
    <property type="match status" value="1"/>
</dbReference>
<evidence type="ECO:0000256" key="12">
    <source>
        <dbReference type="RuleBase" id="RU003829"/>
    </source>
</evidence>
<feature type="compositionally biased region" description="Polar residues" evidence="13">
    <location>
        <begin position="1395"/>
        <end position="1408"/>
    </location>
</feature>
<feature type="compositionally biased region" description="Basic and acidic residues" evidence="13">
    <location>
        <begin position="1313"/>
        <end position="1326"/>
    </location>
</feature>
<dbReference type="Gene3D" id="1.10.10.10">
    <property type="entry name" value="Winged helix-like DNA-binding domain superfamily/Winged helix DNA-binding domain"/>
    <property type="match status" value="1"/>
</dbReference>
<feature type="active site" description="Charge relay system" evidence="10">
    <location>
        <position position="1527"/>
    </location>
</feature>
<dbReference type="InterPro" id="IPR016158">
    <property type="entry name" value="Cullin_homology"/>
</dbReference>
<dbReference type="InterPro" id="IPR020556">
    <property type="entry name" value="Amidase_CS"/>
</dbReference>
<dbReference type="GO" id="GO:0050567">
    <property type="term" value="F:glutaminyl-tRNA synthase (glutamine-hydrolyzing) activity"/>
    <property type="evidence" value="ECO:0007669"/>
    <property type="project" value="UniProtKB-UniRule"/>
</dbReference>
<feature type="domain" description="Cullin family profile" evidence="14">
    <location>
        <begin position="431"/>
        <end position="680"/>
    </location>
</feature>
<feature type="compositionally biased region" description="Polar residues" evidence="13">
    <location>
        <begin position="1337"/>
        <end position="1346"/>
    </location>
</feature>
<evidence type="ECO:0000256" key="2">
    <source>
        <dbReference type="ARBA" id="ARBA00008069"/>
    </source>
</evidence>
<evidence type="ECO:0000256" key="5">
    <source>
        <dbReference type="ARBA" id="ARBA00022741"/>
    </source>
</evidence>
<evidence type="ECO:0000313" key="15">
    <source>
        <dbReference type="EMBL" id="KAB5594430.1"/>
    </source>
</evidence>
<evidence type="ECO:0000256" key="13">
    <source>
        <dbReference type="SAM" id="MobiDB-lite"/>
    </source>
</evidence>
<reference evidence="15 16" key="1">
    <citation type="journal article" date="2019" name="Fungal Biol. Biotechnol.">
        <title>Draft genome sequence of fastidious pathogen Ceratobasidium theobromae, which causes vascular-streak dieback in Theobroma cacao.</title>
        <authorList>
            <person name="Ali S.S."/>
            <person name="Asman A."/>
            <person name="Shao J."/>
            <person name="Firmansyah A.P."/>
            <person name="Susilo A.W."/>
            <person name="Rosmana A."/>
            <person name="McMahon P."/>
            <person name="Junaid M."/>
            <person name="Guest D."/>
            <person name="Kheng T.Y."/>
            <person name="Meinhardt L.W."/>
            <person name="Bailey B.A."/>
        </authorList>
    </citation>
    <scope>NUCLEOTIDE SEQUENCE [LARGE SCALE GENOMIC DNA]</scope>
    <source>
        <strain evidence="15 16">CT2</strain>
    </source>
</reference>
<dbReference type="SMART" id="SM00182">
    <property type="entry name" value="CULLIN"/>
    <property type="match status" value="1"/>
</dbReference>
<organism evidence="15 16">
    <name type="scientific">Ceratobasidium theobromae</name>
    <dbReference type="NCBI Taxonomy" id="1582974"/>
    <lineage>
        <taxon>Eukaryota</taxon>
        <taxon>Fungi</taxon>
        <taxon>Dikarya</taxon>
        <taxon>Basidiomycota</taxon>
        <taxon>Agaricomycotina</taxon>
        <taxon>Agaricomycetes</taxon>
        <taxon>Cantharellales</taxon>
        <taxon>Ceratobasidiaceae</taxon>
        <taxon>Ceratobasidium</taxon>
    </lineage>
</organism>
<dbReference type="PANTHER" id="PTHR11895:SF7">
    <property type="entry name" value="GLUTAMYL-TRNA(GLN) AMIDOTRANSFERASE SUBUNIT A, MITOCHONDRIAL"/>
    <property type="match status" value="1"/>
</dbReference>
<keyword evidence="7" id="KW-0832">Ubl conjugation</keyword>
<dbReference type="InterPro" id="IPR016159">
    <property type="entry name" value="Cullin_repeat-like_dom_sf"/>
</dbReference>
<dbReference type="SUPFAM" id="SSF46785">
    <property type="entry name" value="Winged helix' DNA-binding domain"/>
    <property type="match status" value="1"/>
</dbReference>
<dbReference type="InterPro" id="IPR036317">
    <property type="entry name" value="Cullin_homology_sf"/>
</dbReference>
<feature type="region of interest" description="Disordered" evidence="13">
    <location>
        <begin position="1195"/>
        <end position="1224"/>
    </location>
</feature>
<dbReference type="InterPro" id="IPR059120">
    <property type="entry name" value="Cullin-like_AB"/>
</dbReference>
<comment type="subunit">
    <text evidence="10">Subunit of the heterotrimeric GatCAB amidotransferase (AdT) complex, composed of A, B and C subunits.</text>
</comment>
<name>A0A5N5QRQ5_9AGAM</name>
<comment type="subcellular location">
    <subcellularLocation>
        <location evidence="10">Mitochondrion</location>
    </subcellularLocation>
</comment>
<comment type="caution">
    <text evidence="15">The sequence shown here is derived from an EMBL/GenBank/DDBJ whole genome shotgun (WGS) entry which is preliminary data.</text>
</comment>
<dbReference type="GO" id="GO:0030956">
    <property type="term" value="C:glutamyl-tRNA(Gln) amidotransferase complex"/>
    <property type="evidence" value="ECO:0007669"/>
    <property type="project" value="UniProtKB-UniRule"/>
</dbReference>
<dbReference type="InterPro" id="IPR036388">
    <property type="entry name" value="WH-like_DNA-bd_sf"/>
</dbReference>
<evidence type="ECO:0000256" key="7">
    <source>
        <dbReference type="ARBA" id="ARBA00022843"/>
    </source>
</evidence>
<feature type="compositionally biased region" description="Low complexity" evidence="13">
    <location>
        <begin position="35"/>
        <end position="48"/>
    </location>
</feature>
<comment type="similarity">
    <text evidence="1 11 12">Belongs to the cullin family.</text>
</comment>
<dbReference type="GO" id="GO:0031625">
    <property type="term" value="F:ubiquitin protein ligase binding"/>
    <property type="evidence" value="ECO:0007669"/>
    <property type="project" value="InterPro"/>
</dbReference>
<dbReference type="InterPro" id="IPR000120">
    <property type="entry name" value="Amidase"/>
</dbReference>
<dbReference type="FunFam" id="1.10.10.10:FF:000014">
    <property type="entry name" value="Cullin 1"/>
    <property type="match status" value="1"/>
</dbReference>
<dbReference type="Proteomes" id="UP000383932">
    <property type="component" value="Unassembled WGS sequence"/>
</dbReference>
<dbReference type="GO" id="GO:0005739">
    <property type="term" value="C:mitochondrion"/>
    <property type="evidence" value="ECO:0007669"/>
    <property type="project" value="UniProtKB-SubCell"/>
</dbReference>
<dbReference type="PROSITE" id="PS00571">
    <property type="entry name" value="AMIDASES"/>
    <property type="match status" value="1"/>
</dbReference>
<keyword evidence="4 10" id="KW-0436">Ligase</keyword>
<evidence type="ECO:0000256" key="10">
    <source>
        <dbReference type="HAMAP-Rule" id="MF_03150"/>
    </source>
</evidence>
<dbReference type="EC" id="6.3.5.7" evidence="10"/>